<dbReference type="EMBL" id="JAHMHR010000011">
    <property type="protein sequence ID" value="KAK1688577.1"/>
    <property type="molecule type" value="Genomic_DNA"/>
</dbReference>
<dbReference type="GeneID" id="85462764"/>
<evidence type="ECO:0000313" key="2">
    <source>
        <dbReference type="EMBL" id="KAK1688577.1"/>
    </source>
</evidence>
<comment type="caution">
    <text evidence="2">The sequence shown here is derived from an EMBL/GenBank/DDBJ whole genome shotgun (WGS) entry which is preliminary data.</text>
</comment>
<dbReference type="RefSeq" id="XP_060432272.1">
    <property type="nucleotide sequence ID" value="XM_060578238.1"/>
</dbReference>
<sequence>MSNEYIFSVQSDIIAVRGRPIYLGGSKHTFYETVLQLQLPDHVVDKNLPKNVVLKIEYSEKQRTLRSGQDGPFQQRGSNLRPTSAAARNRHTEIPRLREYHEQESAPLVRCWRDSDGQGLDSATDFEGMVFRSLRLIRQHGVQLEYLDPCNVHLCGDTLYIVDLEHAELIPPDVSDEEEKGEGSPLWADTRPGASRSNSTR</sequence>
<organism evidence="2 3">
    <name type="scientific">Colletotrichum godetiae</name>
    <dbReference type="NCBI Taxonomy" id="1209918"/>
    <lineage>
        <taxon>Eukaryota</taxon>
        <taxon>Fungi</taxon>
        <taxon>Dikarya</taxon>
        <taxon>Ascomycota</taxon>
        <taxon>Pezizomycotina</taxon>
        <taxon>Sordariomycetes</taxon>
        <taxon>Hypocreomycetidae</taxon>
        <taxon>Glomerellales</taxon>
        <taxon>Glomerellaceae</taxon>
        <taxon>Colletotrichum</taxon>
        <taxon>Colletotrichum acutatum species complex</taxon>
    </lineage>
</organism>
<feature type="region of interest" description="Disordered" evidence="1">
    <location>
        <begin position="172"/>
        <end position="201"/>
    </location>
</feature>
<accession>A0AAJ0AS02</accession>
<proteinExistence type="predicted"/>
<dbReference type="AlphaFoldDB" id="A0AAJ0AS02"/>
<dbReference type="Proteomes" id="UP001224890">
    <property type="component" value="Unassembled WGS sequence"/>
</dbReference>
<reference evidence="2" key="1">
    <citation type="submission" date="2021-06" db="EMBL/GenBank/DDBJ databases">
        <title>Comparative genomics, transcriptomics and evolutionary studies reveal genomic signatures of adaptation to plant cell wall in hemibiotrophic fungi.</title>
        <authorList>
            <consortium name="DOE Joint Genome Institute"/>
            <person name="Baroncelli R."/>
            <person name="Diaz J.F."/>
            <person name="Benocci T."/>
            <person name="Peng M."/>
            <person name="Battaglia E."/>
            <person name="Haridas S."/>
            <person name="Andreopoulos W."/>
            <person name="Labutti K."/>
            <person name="Pangilinan J."/>
            <person name="Floch G.L."/>
            <person name="Makela M.R."/>
            <person name="Henrissat B."/>
            <person name="Grigoriev I.V."/>
            <person name="Crouch J.A."/>
            <person name="De Vries R.P."/>
            <person name="Sukno S.A."/>
            <person name="Thon M.R."/>
        </authorList>
    </citation>
    <scope>NUCLEOTIDE SEQUENCE</scope>
    <source>
        <strain evidence="2">CBS 193.32</strain>
    </source>
</reference>
<feature type="region of interest" description="Disordered" evidence="1">
    <location>
        <begin position="65"/>
        <end position="88"/>
    </location>
</feature>
<evidence type="ECO:0000256" key="1">
    <source>
        <dbReference type="SAM" id="MobiDB-lite"/>
    </source>
</evidence>
<evidence type="ECO:0000313" key="3">
    <source>
        <dbReference type="Proteomes" id="UP001224890"/>
    </source>
</evidence>
<keyword evidence="3" id="KW-1185">Reference proteome</keyword>
<name>A0AAJ0AS02_9PEZI</name>
<gene>
    <name evidence="2" type="ORF">BDP55DRAFT_713393</name>
</gene>
<protein>
    <submittedName>
        <fullName evidence="2">Uncharacterized protein</fullName>
    </submittedName>
</protein>